<feature type="transmembrane region" description="Helical" evidence="3">
    <location>
        <begin position="150"/>
        <end position="168"/>
    </location>
</feature>
<evidence type="ECO:0000256" key="3">
    <source>
        <dbReference type="SAM" id="Phobius"/>
    </source>
</evidence>
<dbReference type="CDD" id="cd01949">
    <property type="entry name" value="GGDEF"/>
    <property type="match status" value="1"/>
</dbReference>
<dbReference type="InterPro" id="IPR050469">
    <property type="entry name" value="Diguanylate_Cyclase"/>
</dbReference>
<feature type="transmembrane region" description="Helical" evidence="3">
    <location>
        <begin position="71"/>
        <end position="89"/>
    </location>
</feature>
<dbReference type="EC" id="2.7.7.65" evidence="1"/>
<keyword evidence="5" id="KW-0548">Nucleotidyltransferase</keyword>
<keyword evidence="5" id="KW-0808">Transferase</keyword>
<feature type="transmembrane region" description="Helical" evidence="3">
    <location>
        <begin position="101"/>
        <end position="120"/>
    </location>
</feature>
<dbReference type="PANTHER" id="PTHR45138:SF9">
    <property type="entry name" value="DIGUANYLATE CYCLASE DGCM-RELATED"/>
    <property type="match status" value="1"/>
</dbReference>
<dbReference type="GO" id="GO:0052621">
    <property type="term" value="F:diguanylate cyclase activity"/>
    <property type="evidence" value="ECO:0007669"/>
    <property type="project" value="UniProtKB-EC"/>
</dbReference>
<feature type="transmembrane region" description="Helical" evidence="3">
    <location>
        <begin position="44"/>
        <end position="65"/>
    </location>
</feature>
<reference evidence="5 6" key="1">
    <citation type="submission" date="2023-10" db="EMBL/GenBank/DDBJ databases">
        <title>Bacteria for the degradation of biodegradable plastic PBAT(Polybutylene adipate terephthalate).</title>
        <authorList>
            <person name="Weon H.-Y."/>
            <person name="Yeon J."/>
        </authorList>
    </citation>
    <scope>NUCLEOTIDE SEQUENCE [LARGE SCALE GENOMIC DNA]</scope>
    <source>
        <strain evidence="5 6">SBD 7-3</strain>
    </source>
</reference>
<organism evidence="5 6">
    <name type="scientific">Piscinibacter gummiphilus</name>
    <dbReference type="NCBI Taxonomy" id="946333"/>
    <lineage>
        <taxon>Bacteria</taxon>
        <taxon>Pseudomonadati</taxon>
        <taxon>Pseudomonadota</taxon>
        <taxon>Betaproteobacteria</taxon>
        <taxon>Burkholderiales</taxon>
        <taxon>Sphaerotilaceae</taxon>
        <taxon>Piscinibacter</taxon>
    </lineage>
</organism>
<name>A0ABZ0CNB1_9BURK</name>
<accession>A0ABZ0CNB1</accession>
<feature type="transmembrane region" description="Helical" evidence="3">
    <location>
        <begin position="180"/>
        <end position="198"/>
    </location>
</feature>
<proteinExistence type="predicted"/>
<evidence type="ECO:0000313" key="5">
    <source>
        <dbReference type="EMBL" id="WOB06006.1"/>
    </source>
</evidence>
<comment type="catalytic activity">
    <reaction evidence="2">
        <text>2 GTP = 3',3'-c-di-GMP + 2 diphosphate</text>
        <dbReference type="Rhea" id="RHEA:24898"/>
        <dbReference type="ChEBI" id="CHEBI:33019"/>
        <dbReference type="ChEBI" id="CHEBI:37565"/>
        <dbReference type="ChEBI" id="CHEBI:58805"/>
        <dbReference type="EC" id="2.7.7.65"/>
    </reaction>
</comment>
<evidence type="ECO:0000256" key="2">
    <source>
        <dbReference type="ARBA" id="ARBA00034247"/>
    </source>
</evidence>
<feature type="transmembrane region" description="Helical" evidence="3">
    <location>
        <begin position="126"/>
        <end position="143"/>
    </location>
</feature>
<dbReference type="InterPro" id="IPR043128">
    <property type="entry name" value="Rev_trsase/Diguanyl_cyclase"/>
</dbReference>
<feature type="domain" description="GGDEF" evidence="4">
    <location>
        <begin position="255"/>
        <end position="385"/>
    </location>
</feature>
<gene>
    <name evidence="5" type="ORF">RXV79_13850</name>
</gene>
<dbReference type="RefSeq" id="WP_316698206.1">
    <property type="nucleotide sequence ID" value="NZ_CP136336.1"/>
</dbReference>
<keyword evidence="3" id="KW-1133">Transmembrane helix</keyword>
<evidence type="ECO:0000313" key="6">
    <source>
        <dbReference type="Proteomes" id="UP001303946"/>
    </source>
</evidence>
<dbReference type="PROSITE" id="PS50887">
    <property type="entry name" value="GGDEF"/>
    <property type="match status" value="1"/>
</dbReference>
<dbReference type="Gene3D" id="3.30.70.270">
    <property type="match status" value="1"/>
</dbReference>
<keyword evidence="3" id="KW-0472">Membrane</keyword>
<keyword evidence="6" id="KW-1185">Reference proteome</keyword>
<evidence type="ECO:0000256" key="1">
    <source>
        <dbReference type="ARBA" id="ARBA00012528"/>
    </source>
</evidence>
<dbReference type="Proteomes" id="UP001303946">
    <property type="component" value="Chromosome"/>
</dbReference>
<sequence>MQALDPIAATRSPFGTVKADASPQRFTWLLGHERKMRTYLGRTLINCLPYAVGTLIAYYCALVGIMSTSLATALVVSRALSLVAIYAALRSGWSQRFRDPSLALIQVVTALLWTATMYLVTGPLHTALLPLLVLSMASATFNLDASRARLVTWFAVLLMTVVMASATLLDSTVYAPKVQFCLWVIMASILPTGLLNSMQLKRLKHRLKTQREELRVALTRLHDLATHDELTGLANRAHMGEMLEQYLQRHRDGGETFSIALIDLDFFKRVNDTHGHGVGDEVLKAFADAMRRTVRESDLPARWGGEEFLVLLPQSSADNARCVLERLRAHFNAQAVSPTVPSLRATFSAGLVSPKPGETLAMVLERADRALYAAKNAGRDHCYVG</sequence>
<dbReference type="NCBIfam" id="TIGR00254">
    <property type="entry name" value="GGDEF"/>
    <property type="match status" value="1"/>
</dbReference>
<dbReference type="EMBL" id="CP136336">
    <property type="protein sequence ID" value="WOB06006.1"/>
    <property type="molecule type" value="Genomic_DNA"/>
</dbReference>
<dbReference type="Pfam" id="PF00990">
    <property type="entry name" value="GGDEF"/>
    <property type="match status" value="1"/>
</dbReference>
<keyword evidence="3" id="KW-0812">Transmembrane</keyword>
<dbReference type="SUPFAM" id="SSF55073">
    <property type="entry name" value="Nucleotide cyclase"/>
    <property type="match status" value="1"/>
</dbReference>
<dbReference type="InterPro" id="IPR029787">
    <property type="entry name" value="Nucleotide_cyclase"/>
</dbReference>
<dbReference type="PANTHER" id="PTHR45138">
    <property type="entry name" value="REGULATORY COMPONENTS OF SENSORY TRANSDUCTION SYSTEM"/>
    <property type="match status" value="1"/>
</dbReference>
<protein>
    <recommendedName>
        <fullName evidence="1">diguanylate cyclase</fullName>
        <ecNumber evidence="1">2.7.7.65</ecNumber>
    </recommendedName>
</protein>
<dbReference type="SMART" id="SM00267">
    <property type="entry name" value="GGDEF"/>
    <property type="match status" value="1"/>
</dbReference>
<dbReference type="InterPro" id="IPR000160">
    <property type="entry name" value="GGDEF_dom"/>
</dbReference>
<evidence type="ECO:0000259" key="4">
    <source>
        <dbReference type="PROSITE" id="PS50887"/>
    </source>
</evidence>